<keyword evidence="2" id="KW-1133">Transmembrane helix</keyword>
<feature type="chain" id="PRO_5043557200" evidence="3">
    <location>
        <begin position="18"/>
        <end position="239"/>
    </location>
</feature>
<protein>
    <submittedName>
        <fullName evidence="4">Uncharacterized protein</fullName>
    </submittedName>
</protein>
<evidence type="ECO:0000313" key="5">
    <source>
        <dbReference type="Proteomes" id="UP000472372"/>
    </source>
</evidence>
<name>A0A6S6W6N5_9PLEO</name>
<proteinExistence type="predicted"/>
<evidence type="ECO:0000256" key="2">
    <source>
        <dbReference type="SAM" id="Phobius"/>
    </source>
</evidence>
<dbReference type="AlphaFoldDB" id="A0A6S6W6N5"/>
<reference evidence="4" key="1">
    <citation type="submission" date="2021-02" db="EMBL/GenBank/DDBJ databases">
        <authorList>
            <person name="Syme A R."/>
            <person name="Syme A R."/>
            <person name="Moolhuijzen P."/>
        </authorList>
    </citation>
    <scope>NUCLEOTIDE SEQUENCE</scope>
    <source>
        <strain evidence="4">W1-1</strain>
    </source>
</reference>
<feature type="transmembrane region" description="Helical" evidence="2">
    <location>
        <begin position="175"/>
        <end position="196"/>
    </location>
</feature>
<feature type="compositionally biased region" description="Low complexity" evidence="1">
    <location>
        <begin position="134"/>
        <end position="155"/>
    </location>
</feature>
<dbReference type="EMBL" id="HG992982">
    <property type="protein sequence ID" value="CAE7187399.1"/>
    <property type="molecule type" value="Genomic_DNA"/>
</dbReference>
<evidence type="ECO:0000256" key="1">
    <source>
        <dbReference type="SAM" id="MobiDB-lite"/>
    </source>
</evidence>
<dbReference type="Proteomes" id="UP000472372">
    <property type="component" value="Chromosome 6"/>
</dbReference>
<keyword evidence="2" id="KW-0472">Membrane</keyword>
<keyword evidence="3" id="KW-0732">Signal</keyword>
<feature type="region of interest" description="Disordered" evidence="1">
    <location>
        <begin position="130"/>
        <end position="161"/>
    </location>
</feature>
<keyword evidence="2" id="KW-0812">Transmembrane</keyword>
<feature type="region of interest" description="Disordered" evidence="1">
    <location>
        <begin position="214"/>
        <end position="239"/>
    </location>
</feature>
<feature type="signal peptide" evidence="3">
    <location>
        <begin position="1"/>
        <end position="17"/>
    </location>
</feature>
<gene>
    <name evidence="4" type="ORF">PTTW11_07140</name>
</gene>
<sequence length="239" mass="25993">MFRYYHAVASILAVSLANVAFNIPDTTSDGTDTLTSGVDVVEIRWPKNLVFSPPATTTYGDVYLIAKEDERMVARIKEAVVFVGLNESFTYTLPPSNETQALMFCIIATSKPGTSMYNATEPRALSRSFIANRSPPSSDPTTPSPTISTPQSSTSHAHTPIPTNYGYTKLSRVEIAMITLSSLVILVLIVIGIIILDKKKRGGTSKKCSVMEIAGTPKPHKHGDDEQSELPARLTRQGF</sequence>
<evidence type="ECO:0000256" key="3">
    <source>
        <dbReference type="SAM" id="SignalP"/>
    </source>
</evidence>
<evidence type="ECO:0000313" key="4">
    <source>
        <dbReference type="EMBL" id="CAE7187399.1"/>
    </source>
</evidence>
<accession>A0A6S6W6N5</accession>
<organism evidence="4 5">
    <name type="scientific">Pyrenophora teres f. teres</name>
    <dbReference type="NCBI Taxonomy" id="97479"/>
    <lineage>
        <taxon>Eukaryota</taxon>
        <taxon>Fungi</taxon>
        <taxon>Dikarya</taxon>
        <taxon>Ascomycota</taxon>
        <taxon>Pezizomycotina</taxon>
        <taxon>Dothideomycetes</taxon>
        <taxon>Pleosporomycetidae</taxon>
        <taxon>Pleosporales</taxon>
        <taxon>Pleosporineae</taxon>
        <taxon>Pleosporaceae</taxon>
        <taxon>Pyrenophora</taxon>
    </lineage>
</organism>